<dbReference type="PRINTS" id="PR00143">
    <property type="entry name" value="CITRTSNTHASE"/>
</dbReference>
<dbReference type="InterPro" id="IPR002020">
    <property type="entry name" value="Citrate_synthase"/>
</dbReference>
<dbReference type="GO" id="GO:0005829">
    <property type="term" value="C:cytosol"/>
    <property type="evidence" value="ECO:0007669"/>
    <property type="project" value="TreeGrafter"/>
</dbReference>
<reference evidence="6 7" key="1">
    <citation type="submission" date="2019-03" db="EMBL/GenBank/DDBJ databases">
        <title>Genomic Encyclopedia of Archaeal and Bacterial Type Strains, Phase II (KMG-II): from individual species to whole genera.</title>
        <authorList>
            <person name="Goeker M."/>
        </authorList>
    </citation>
    <scope>NUCLEOTIDE SEQUENCE [LARGE SCALE GENOMIC DNA]</scope>
    <source>
        <strain evidence="6 7">DSM 45499</strain>
    </source>
</reference>
<comment type="pathway">
    <text evidence="1">Carbohydrate metabolism; tricarboxylic acid cycle.</text>
</comment>
<comment type="similarity">
    <text evidence="2">Belongs to the citrate synthase family.</text>
</comment>
<dbReference type="UniPathway" id="UPA00223"/>
<keyword evidence="4" id="KW-0808">Transferase</keyword>
<dbReference type="RefSeq" id="WP_133900965.1">
    <property type="nucleotide sequence ID" value="NZ_SOCP01000001.1"/>
</dbReference>
<dbReference type="AlphaFoldDB" id="A0A4R7W630"/>
<keyword evidence="7" id="KW-1185">Reference proteome</keyword>
<dbReference type="InterPro" id="IPR041657">
    <property type="entry name" value="HTH_17"/>
</dbReference>
<dbReference type="EC" id="2.3.3.16" evidence="3"/>
<evidence type="ECO:0000259" key="5">
    <source>
        <dbReference type="Pfam" id="PF12728"/>
    </source>
</evidence>
<evidence type="ECO:0000313" key="6">
    <source>
        <dbReference type="EMBL" id="TDV57735.1"/>
    </source>
</evidence>
<dbReference type="EMBL" id="SOCP01000001">
    <property type="protein sequence ID" value="TDV57735.1"/>
    <property type="molecule type" value="Genomic_DNA"/>
</dbReference>
<evidence type="ECO:0000256" key="2">
    <source>
        <dbReference type="ARBA" id="ARBA00010566"/>
    </source>
</evidence>
<protein>
    <recommendedName>
        <fullName evidence="3">citrate synthase (unknown stereospecificity)</fullName>
        <ecNumber evidence="3">2.3.3.16</ecNumber>
    </recommendedName>
</protein>
<organism evidence="6 7">
    <name type="scientific">Actinophytocola oryzae</name>
    <dbReference type="NCBI Taxonomy" id="502181"/>
    <lineage>
        <taxon>Bacteria</taxon>
        <taxon>Bacillati</taxon>
        <taxon>Actinomycetota</taxon>
        <taxon>Actinomycetes</taxon>
        <taxon>Pseudonocardiales</taxon>
        <taxon>Pseudonocardiaceae</taxon>
    </lineage>
</organism>
<accession>A0A4R7W630</accession>
<feature type="domain" description="Helix-turn-helix" evidence="5">
    <location>
        <begin position="8"/>
        <end position="54"/>
    </location>
</feature>
<proteinExistence type="inferred from homology"/>
<name>A0A4R7W630_9PSEU</name>
<evidence type="ECO:0000256" key="1">
    <source>
        <dbReference type="ARBA" id="ARBA00005163"/>
    </source>
</evidence>
<evidence type="ECO:0000313" key="7">
    <source>
        <dbReference type="Proteomes" id="UP000294927"/>
    </source>
</evidence>
<dbReference type="InterPro" id="IPR016142">
    <property type="entry name" value="Citrate_synth-like_lrg_a-sub"/>
</dbReference>
<dbReference type="Pfam" id="PF12728">
    <property type="entry name" value="HTH_17"/>
    <property type="match status" value="1"/>
</dbReference>
<dbReference type="Proteomes" id="UP000294927">
    <property type="component" value="Unassembled WGS sequence"/>
</dbReference>
<dbReference type="Gene3D" id="1.10.230.10">
    <property type="entry name" value="Cytochrome P450-Terp, domain 2"/>
    <property type="match status" value="1"/>
</dbReference>
<dbReference type="GO" id="GO:0036440">
    <property type="term" value="F:citrate synthase activity"/>
    <property type="evidence" value="ECO:0007669"/>
    <property type="project" value="UniProtKB-EC"/>
</dbReference>
<dbReference type="InterPro" id="IPR036969">
    <property type="entry name" value="Citrate_synthase_sf"/>
</dbReference>
<dbReference type="PANTHER" id="PTHR11739:SF4">
    <property type="entry name" value="CITRATE SYNTHASE, PEROXISOMAL"/>
    <property type="match status" value="1"/>
</dbReference>
<evidence type="ECO:0000256" key="3">
    <source>
        <dbReference type="ARBA" id="ARBA00012972"/>
    </source>
</evidence>
<comment type="caution">
    <text evidence="6">The sequence shown here is derived from an EMBL/GenBank/DDBJ whole genome shotgun (WGS) entry which is preliminary data.</text>
</comment>
<gene>
    <name evidence="6" type="ORF">CLV71_101608</name>
</gene>
<dbReference type="GO" id="GO:0005975">
    <property type="term" value="P:carbohydrate metabolic process"/>
    <property type="evidence" value="ECO:0007669"/>
    <property type="project" value="TreeGrafter"/>
</dbReference>
<dbReference type="GO" id="GO:0006099">
    <property type="term" value="P:tricarboxylic acid cycle"/>
    <property type="evidence" value="ECO:0007669"/>
    <property type="project" value="UniProtKB-UniPathway"/>
</dbReference>
<evidence type="ECO:0000256" key="4">
    <source>
        <dbReference type="ARBA" id="ARBA00022679"/>
    </source>
</evidence>
<dbReference type="SUPFAM" id="SSF46955">
    <property type="entry name" value="Putative DNA-binding domain"/>
    <property type="match status" value="1"/>
</dbReference>
<sequence>MTEDTGVWLTADEAADRLNVKKETVYAYVSRGRLTSRKAAGGRGSLFRLADIDRLSAKVRRGKENVPPDGVESEITLITPEALFYRSRKATDLAESATFEEVARLLWGFDTAGTPWLSSPATERFCRKVIKTLPASALPVDQVKVIAACIAAVEPPTWDVSPDVVATTAQRTLATMLTALPAKSEPVDTTTFDAPASPMAALLWSRLCDRAPNEAELKLLNAAMVMLADHDLAAATHVVRTAARAGVEPSGLLRLGIDVGSGPVKGSASLAIESLLHNMKSAATVEESLGMRLRQGAAIPGFGHQVYPTGDVRAAYLLARLRRCSPQSDRLATVENVIKTQEWRGLPAPNAGFALAAMTYVLGMAPGSGETIFVLSRAAGWVAHAIEAYRSGPMERIYSVNVHIGD</sequence>
<dbReference type="OrthoDB" id="9800864at2"/>
<dbReference type="GO" id="GO:0003677">
    <property type="term" value="F:DNA binding"/>
    <property type="evidence" value="ECO:0007669"/>
    <property type="project" value="InterPro"/>
</dbReference>
<dbReference type="Pfam" id="PF00285">
    <property type="entry name" value="Citrate_synt"/>
    <property type="match status" value="1"/>
</dbReference>
<dbReference type="InterPro" id="IPR010093">
    <property type="entry name" value="SinI_DNA-bd"/>
</dbReference>
<dbReference type="InterPro" id="IPR009061">
    <property type="entry name" value="DNA-bd_dom_put_sf"/>
</dbReference>
<dbReference type="NCBIfam" id="TIGR01764">
    <property type="entry name" value="excise"/>
    <property type="match status" value="1"/>
</dbReference>
<dbReference type="SUPFAM" id="SSF48256">
    <property type="entry name" value="Citrate synthase"/>
    <property type="match status" value="1"/>
</dbReference>
<dbReference type="Gene3D" id="1.10.580.10">
    <property type="entry name" value="Citrate Synthase, domain 1"/>
    <property type="match status" value="1"/>
</dbReference>
<dbReference type="PANTHER" id="PTHR11739">
    <property type="entry name" value="CITRATE SYNTHASE"/>
    <property type="match status" value="1"/>
</dbReference>
<dbReference type="InterPro" id="IPR016143">
    <property type="entry name" value="Citrate_synth-like_sm_a-sub"/>
</dbReference>